<gene>
    <name evidence="2" type="ORF">JI435_416020</name>
</gene>
<evidence type="ECO:0000313" key="2">
    <source>
        <dbReference type="EMBL" id="QRD00938.1"/>
    </source>
</evidence>
<feature type="region of interest" description="Disordered" evidence="1">
    <location>
        <begin position="1"/>
        <end position="20"/>
    </location>
</feature>
<proteinExistence type="predicted"/>
<dbReference type="Proteomes" id="UP000663193">
    <property type="component" value="Chromosome 11"/>
</dbReference>
<protein>
    <submittedName>
        <fullName evidence="2">Uncharacterized protein</fullName>
    </submittedName>
</protein>
<evidence type="ECO:0000313" key="3">
    <source>
        <dbReference type="Proteomes" id="UP000663193"/>
    </source>
</evidence>
<name>A0A7U2F8Y1_PHANO</name>
<dbReference type="EMBL" id="CP069033">
    <property type="protein sequence ID" value="QRD00938.1"/>
    <property type="molecule type" value="Genomic_DNA"/>
</dbReference>
<evidence type="ECO:0000256" key="1">
    <source>
        <dbReference type="SAM" id="MobiDB-lite"/>
    </source>
</evidence>
<organism evidence="2 3">
    <name type="scientific">Phaeosphaeria nodorum (strain SN15 / ATCC MYA-4574 / FGSC 10173)</name>
    <name type="common">Glume blotch fungus</name>
    <name type="synonym">Parastagonospora nodorum</name>
    <dbReference type="NCBI Taxonomy" id="321614"/>
    <lineage>
        <taxon>Eukaryota</taxon>
        <taxon>Fungi</taxon>
        <taxon>Dikarya</taxon>
        <taxon>Ascomycota</taxon>
        <taxon>Pezizomycotina</taxon>
        <taxon>Dothideomycetes</taxon>
        <taxon>Pleosporomycetidae</taxon>
        <taxon>Pleosporales</taxon>
        <taxon>Pleosporineae</taxon>
        <taxon>Phaeosphaeriaceae</taxon>
        <taxon>Parastagonospora</taxon>
    </lineage>
</organism>
<dbReference type="AlphaFoldDB" id="A0A7U2F8Y1"/>
<accession>A0A7U2F8Y1</accession>
<keyword evidence="3" id="KW-1185">Reference proteome</keyword>
<dbReference type="VEuPathDB" id="FungiDB:JI435_416020"/>
<reference evidence="3" key="1">
    <citation type="journal article" date="2021" name="BMC Genomics">
        <title>Chromosome-level genome assembly and manually-curated proteome of model necrotroph Parastagonospora nodorum Sn15 reveals a genome-wide trove of candidate effector homologs, and redundancy of virulence-related functions within an accessory chromosome.</title>
        <authorList>
            <person name="Bertazzoni S."/>
            <person name="Jones D.A.B."/>
            <person name="Phan H.T."/>
            <person name="Tan K.-C."/>
            <person name="Hane J.K."/>
        </authorList>
    </citation>
    <scope>NUCLEOTIDE SEQUENCE [LARGE SCALE GENOMIC DNA]</scope>
    <source>
        <strain evidence="3">SN15 / ATCC MYA-4574 / FGSC 10173)</strain>
    </source>
</reference>
<sequence>MMNPSQSARKLHGGVSGNTYGLRTLTDAAIELSGGRQSPSKAHWVKKSFSQRGGNDSDIITFLTLGQDPSVELSVRSTK</sequence>